<gene>
    <name evidence="3" type="ORF">ACFQQH_10230</name>
</gene>
<dbReference type="PANTHER" id="PTHR43155">
    <property type="entry name" value="CYCLIC DI-GMP PHOSPHODIESTERASE PA4108-RELATED"/>
    <property type="match status" value="1"/>
</dbReference>
<dbReference type="NCBIfam" id="TIGR00277">
    <property type="entry name" value="HDIG"/>
    <property type="match status" value="1"/>
</dbReference>
<dbReference type="InterPro" id="IPR006675">
    <property type="entry name" value="HDIG_dom"/>
</dbReference>
<dbReference type="InterPro" id="IPR003607">
    <property type="entry name" value="HD/PDEase_dom"/>
</dbReference>
<dbReference type="EC" id="3.1.4.-" evidence="3"/>
<comment type="caution">
    <text evidence="3">The sequence shown here is derived from an EMBL/GenBank/DDBJ whole genome shotgun (WGS) entry which is preliminary data.</text>
</comment>
<evidence type="ECO:0000313" key="3">
    <source>
        <dbReference type="EMBL" id="MFC7365490.1"/>
    </source>
</evidence>
<feature type="transmembrane region" description="Helical" evidence="1">
    <location>
        <begin position="62"/>
        <end position="79"/>
    </location>
</feature>
<dbReference type="RefSeq" id="WP_157296109.1">
    <property type="nucleotide sequence ID" value="NZ_JBHTCT010000030.1"/>
</dbReference>
<dbReference type="EMBL" id="JBHTCT010000030">
    <property type="protein sequence ID" value="MFC7365490.1"/>
    <property type="molecule type" value="Genomic_DNA"/>
</dbReference>
<feature type="transmembrane region" description="Helical" evidence="1">
    <location>
        <begin position="41"/>
        <end position="57"/>
    </location>
</feature>
<dbReference type="Pfam" id="PF13487">
    <property type="entry name" value="HD_5"/>
    <property type="match status" value="1"/>
</dbReference>
<dbReference type="PROSITE" id="PS51832">
    <property type="entry name" value="HD_GYP"/>
    <property type="match status" value="1"/>
</dbReference>
<dbReference type="GO" id="GO:0016787">
    <property type="term" value="F:hydrolase activity"/>
    <property type="evidence" value="ECO:0007669"/>
    <property type="project" value="UniProtKB-KW"/>
</dbReference>
<dbReference type="InterPro" id="IPR037522">
    <property type="entry name" value="HD_GYP_dom"/>
</dbReference>
<keyword evidence="1" id="KW-1133">Transmembrane helix</keyword>
<keyword evidence="1" id="KW-0472">Membrane</keyword>
<dbReference type="SMART" id="SM00471">
    <property type="entry name" value="HDc"/>
    <property type="match status" value="1"/>
</dbReference>
<evidence type="ECO:0000256" key="1">
    <source>
        <dbReference type="SAM" id="Phobius"/>
    </source>
</evidence>
<proteinExistence type="predicted"/>
<protein>
    <submittedName>
        <fullName evidence="3">HD-GYP domain-containing protein</fullName>
        <ecNumber evidence="3">3.1.4.-</ecNumber>
    </submittedName>
</protein>
<keyword evidence="1" id="KW-0812">Transmembrane</keyword>
<keyword evidence="3" id="KW-0378">Hydrolase</keyword>
<feature type="transmembrane region" description="Helical" evidence="1">
    <location>
        <begin position="18"/>
        <end position="35"/>
    </location>
</feature>
<dbReference type="Proteomes" id="UP001596483">
    <property type="component" value="Unassembled WGS sequence"/>
</dbReference>
<feature type="domain" description="HD-GYP" evidence="2">
    <location>
        <begin position="113"/>
        <end position="305"/>
    </location>
</feature>
<sequence>MKGQILERLLNNPLMARYAFFGLLIFSVFLDSIILNDNRHFFIFSVLSVIFLGIGFSNKPKWYLFALTLIVVTCRYYLVPDTEPNAFTFILYLLTYFLITLISAELMKFVQKVRRDHLEITTTLTNALDSRDPYTANHSENVAKYALQLAEKMALSREHCGIICEGALLHDIGKIGVPEHILSKEGKLTVEEYEIIKTHPKTGFEMIKHIGEFKDNGVLDIVLYHHERFDGKGYPAGLKGHEIPLFARIVSIADAFDAMRSKRVYRDKIGLTYTLDEIRKGKGAQFDPEIADVFLSLFEIQDTGK</sequence>
<dbReference type="Gene3D" id="1.10.3210.10">
    <property type="entry name" value="Hypothetical protein af1432"/>
    <property type="match status" value="1"/>
</dbReference>
<feature type="transmembrane region" description="Helical" evidence="1">
    <location>
        <begin position="85"/>
        <end position="107"/>
    </location>
</feature>
<organism evidence="3 4">
    <name type="scientific">Bhargavaea changchunensis</name>
    <dbReference type="NCBI Taxonomy" id="2134037"/>
    <lineage>
        <taxon>Bacteria</taxon>
        <taxon>Bacillati</taxon>
        <taxon>Bacillota</taxon>
        <taxon>Bacilli</taxon>
        <taxon>Bacillales</taxon>
        <taxon>Caryophanaceae</taxon>
        <taxon>Bhargavaea</taxon>
    </lineage>
</organism>
<evidence type="ECO:0000259" key="2">
    <source>
        <dbReference type="PROSITE" id="PS51832"/>
    </source>
</evidence>
<accession>A0ABW2NIB7</accession>
<reference evidence="4" key="1">
    <citation type="journal article" date="2019" name="Int. J. Syst. Evol. Microbiol.">
        <title>The Global Catalogue of Microorganisms (GCM) 10K type strain sequencing project: providing services to taxonomists for standard genome sequencing and annotation.</title>
        <authorList>
            <consortium name="The Broad Institute Genomics Platform"/>
            <consortium name="The Broad Institute Genome Sequencing Center for Infectious Disease"/>
            <person name="Wu L."/>
            <person name="Ma J."/>
        </authorList>
    </citation>
    <scope>NUCLEOTIDE SEQUENCE [LARGE SCALE GENOMIC DNA]</scope>
    <source>
        <strain evidence="4">JCM 4738</strain>
    </source>
</reference>
<evidence type="ECO:0000313" key="4">
    <source>
        <dbReference type="Proteomes" id="UP001596483"/>
    </source>
</evidence>
<dbReference type="CDD" id="cd00077">
    <property type="entry name" value="HDc"/>
    <property type="match status" value="1"/>
</dbReference>
<name>A0ABW2NIB7_9BACL</name>
<dbReference type="SUPFAM" id="SSF109604">
    <property type="entry name" value="HD-domain/PDEase-like"/>
    <property type="match status" value="1"/>
</dbReference>
<keyword evidence="4" id="KW-1185">Reference proteome</keyword>